<organism evidence="1 2">
    <name type="scientific">Glomus cerebriforme</name>
    <dbReference type="NCBI Taxonomy" id="658196"/>
    <lineage>
        <taxon>Eukaryota</taxon>
        <taxon>Fungi</taxon>
        <taxon>Fungi incertae sedis</taxon>
        <taxon>Mucoromycota</taxon>
        <taxon>Glomeromycotina</taxon>
        <taxon>Glomeromycetes</taxon>
        <taxon>Glomerales</taxon>
        <taxon>Glomeraceae</taxon>
        <taxon>Glomus</taxon>
    </lineage>
</organism>
<proteinExistence type="predicted"/>
<sequence length="234" mass="26699">MNINNYSQKNLNNNVYEPNFTEVINRFNNSDNLSQTNVIQVGPSQNVNDMYSPIMYSNNVNNVAIFDQQSMSNDYDNVSNNHYQPMSNDASVASYNNVTVSNDTSSALYNPYRQPISNDTLYNNFSMSNKYYQQNDASYNNFATTIDVSYDPSMPSDASYNNNSIISQYNQHPSTPNNFSSFNSINITINSPQNISEIFRHGFKIIIMPTNSNAQDQQDYTNYLDCSSQTQFKQ</sequence>
<gene>
    <name evidence="1" type="ORF">C1645_836985</name>
</gene>
<dbReference type="Proteomes" id="UP000265703">
    <property type="component" value="Unassembled WGS sequence"/>
</dbReference>
<dbReference type="AlphaFoldDB" id="A0A397S7J3"/>
<evidence type="ECO:0000313" key="2">
    <source>
        <dbReference type="Proteomes" id="UP000265703"/>
    </source>
</evidence>
<reference evidence="1 2" key="1">
    <citation type="submission" date="2018-06" db="EMBL/GenBank/DDBJ databases">
        <title>Comparative genomics reveals the genomic features of Rhizophagus irregularis, R. cerebriforme, R. diaphanum and Gigaspora rosea, and their symbiotic lifestyle signature.</title>
        <authorList>
            <person name="Morin E."/>
            <person name="San Clemente H."/>
            <person name="Chen E.C.H."/>
            <person name="De La Providencia I."/>
            <person name="Hainaut M."/>
            <person name="Kuo A."/>
            <person name="Kohler A."/>
            <person name="Murat C."/>
            <person name="Tang N."/>
            <person name="Roy S."/>
            <person name="Loubradou J."/>
            <person name="Henrissat B."/>
            <person name="Grigoriev I.V."/>
            <person name="Corradi N."/>
            <person name="Roux C."/>
            <person name="Martin F.M."/>
        </authorList>
    </citation>
    <scope>NUCLEOTIDE SEQUENCE [LARGE SCALE GENOMIC DNA]</scope>
    <source>
        <strain evidence="1 2">DAOM 227022</strain>
    </source>
</reference>
<dbReference type="EMBL" id="QKYT01000794">
    <property type="protein sequence ID" value="RIA81452.1"/>
    <property type="molecule type" value="Genomic_DNA"/>
</dbReference>
<name>A0A397S7J3_9GLOM</name>
<evidence type="ECO:0000313" key="1">
    <source>
        <dbReference type="EMBL" id="RIA81452.1"/>
    </source>
</evidence>
<keyword evidence="2" id="KW-1185">Reference proteome</keyword>
<accession>A0A397S7J3</accession>
<protein>
    <submittedName>
        <fullName evidence="1">Uncharacterized protein</fullName>
    </submittedName>
</protein>
<comment type="caution">
    <text evidence="1">The sequence shown here is derived from an EMBL/GenBank/DDBJ whole genome shotgun (WGS) entry which is preliminary data.</text>
</comment>